<dbReference type="GeneID" id="19526599"/>
<name>X2KRI0_9CAUD</name>
<accession>X2KRI0</accession>
<proteinExistence type="predicted"/>
<gene>
    <name evidence="1" type="ORF">X878_0041</name>
</gene>
<dbReference type="RefSeq" id="YP_009036400.1">
    <property type="nucleotide sequence ID" value="NC_024212.1"/>
</dbReference>
<evidence type="ECO:0000313" key="1">
    <source>
        <dbReference type="EMBL" id="AHN83129.1"/>
    </source>
</evidence>
<dbReference type="Proteomes" id="UP000023563">
    <property type="component" value="Segment"/>
</dbReference>
<reference evidence="1 2" key="1">
    <citation type="submission" date="2014-01" db="EMBL/GenBank/DDBJ databases">
        <title>Genome sequence of novel bacteriophage, VD13.</title>
        <authorList>
            <person name="DeShong Sadzewicz L."/>
            <person name="Tallon L."/>
            <person name="Fraser C."/>
            <person name="Nagaraj S."/>
            <person name="McCracken C.L."/>
            <person name="Daugherty S."/>
            <person name="Young C."/>
            <person name="Reece M.J."/>
            <person name="Hyman P."/>
        </authorList>
    </citation>
    <scope>NUCLEOTIDE SEQUENCE [LARGE SCALE GENOMIC DNA]</scope>
    <source>
        <strain evidence="1">VD13</strain>
    </source>
</reference>
<sequence>MGNVLAKALTSPSITSVAILAEGCYYPPMNHKKLRSKTL</sequence>
<protein>
    <submittedName>
        <fullName evidence="1">Uncharacterized protein</fullName>
    </submittedName>
</protein>
<dbReference type="KEGG" id="vg:19526599"/>
<evidence type="ECO:0000313" key="2">
    <source>
        <dbReference type="Proteomes" id="UP000023563"/>
    </source>
</evidence>
<organism evidence="1 2">
    <name type="scientific">Enterococcus phage VD13</name>
    <dbReference type="NCBI Taxonomy" id="1458851"/>
    <lineage>
        <taxon>Viruses</taxon>
        <taxon>Duplodnaviria</taxon>
        <taxon>Heunggongvirae</taxon>
        <taxon>Uroviricota</taxon>
        <taxon>Caudoviricetes</taxon>
        <taxon>Saphexavirus</taxon>
        <taxon>Saphexavirus VD13</taxon>
    </lineage>
</organism>
<dbReference type="EMBL" id="KJ127303">
    <property type="protein sequence ID" value="AHN83129.1"/>
    <property type="molecule type" value="Genomic_DNA"/>
</dbReference>